<evidence type="ECO:0000313" key="5">
    <source>
        <dbReference type="EMBL" id="KAH7358895.1"/>
    </source>
</evidence>
<dbReference type="Gene3D" id="3.40.630.30">
    <property type="match status" value="1"/>
</dbReference>
<dbReference type="PANTHER" id="PTHR13256">
    <property type="entry name" value="N-ACETYLTRANSFERASE 9"/>
    <property type="match status" value="1"/>
</dbReference>
<accession>A0A8K0X2X2</accession>
<proteinExistence type="inferred from homology"/>
<dbReference type="InterPro" id="IPR000182">
    <property type="entry name" value="GNAT_dom"/>
</dbReference>
<dbReference type="EMBL" id="JAGPXD010000004">
    <property type="protein sequence ID" value="KAH7358895.1"/>
    <property type="molecule type" value="Genomic_DNA"/>
</dbReference>
<comment type="similarity">
    <text evidence="1">Belongs to the acetyltransferase family. GNAT subfamily.</text>
</comment>
<dbReference type="GO" id="GO:0008080">
    <property type="term" value="F:N-acetyltransferase activity"/>
    <property type="evidence" value="ECO:0007669"/>
    <property type="project" value="InterPro"/>
</dbReference>
<evidence type="ECO:0000256" key="3">
    <source>
        <dbReference type="ARBA" id="ARBA00023315"/>
    </source>
</evidence>
<evidence type="ECO:0000256" key="2">
    <source>
        <dbReference type="ARBA" id="ARBA00022679"/>
    </source>
</evidence>
<evidence type="ECO:0000313" key="6">
    <source>
        <dbReference type="Proteomes" id="UP000813385"/>
    </source>
</evidence>
<comment type="caution">
    <text evidence="5">The sequence shown here is derived from an EMBL/GenBank/DDBJ whole genome shotgun (WGS) entry which is preliminary data.</text>
</comment>
<evidence type="ECO:0000256" key="1">
    <source>
        <dbReference type="ARBA" id="ARBA00009342"/>
    </source>
</evidence>
<protein>
    <submittedName>
        <fullName evidence="5">N-acetyltransferase</fullName>
    </submittedName>
</protein>
<dbReference type="InterPro" id="IPR016181">
    <property type="entry name" value="Acyl_CoA_acyltransferase"/>
</dbReference>
<evidence type="ECO:0000259" key="4">
    <source>
        <dbReference type="Pfam" id="PF13302"/>
    </source>
</evidence>
<reference evidence="5" key="1">
    <citation type="journal article" date="2021" name="Nat. Commun.">
        <title>Genetic determinants of endophytism in the Arabidopsis root mycobiome.</title>
        <authorList>
            <person name="Mesny F."/>
            <person name="Miyauchi S."/>
            <person name="Thiergart T."/>
            <person name="Pickel B."/>
            <person name="Atanasova L."/>
            <person name="Karlsson M."/>
            <person name="Huettel B."/>
            <person name="Barry K.W."/>
            <person name="Haridas S."/>
            <person name="Chen C."/>
            <person name="Bauer D."/>
            <person name="Andreopoulos W."/>
            <person name="Pangilinan J."/>
            <person name="LaButti K."/>
            <person name="Riley R."/>
            <person name="Lipzen A."/>
            <person name="Clum A."/>
            <person name="Drula E."/>
            <person name="Henrissat B."/>
            <person name="Kohler A."/>
            <person name="Grigoriev I.V."/>
            <person name="Martin F.M."/>
            <person name="Hacquard S."/>
        </authorList>
    </citation>
    <scope>NUCLEOTIDE SEQUENCE</scope>
    <source>
        <strain evidence="5">MPI-CAGE-AT-0016</strain>
    </source>
</reference>
<dbReference type="Pfam" id="PF13302">
    <property type="entry name" value="Acetyltransf_3"/>
    <property type="match status" value="1"/>
</dbReference>
<sequence length="225" mass="25007">MRVNEYIAIAASRVTLVPYEARHVEKYHRWMSDPDIQAATASEPMTLQEEYENQASWRSSHDKLTFILCEPVTSNPEAVSAGDVDAEDRMIGDVNLFLYPSDDGDDYVGEIDVMVAETKHRGKGVGFGAVTALMEYVHRNVDAILEEFAAGGGHTGKPVLMGLMAKINESNGKSVALFKRVGFVQKGGVNYFGELEMVLDDFGRVMEGGSLAWRGEAYREVRYER</sequence>
<dbReference type="PANTHER" id="PTHR13256:SF16">
    <property type="entry name" value="ALPHA_BETA-TUBULIN-N-ACETYLTRANSFERASE 9"/>
    <property type="match status" value="1"/>
</dbReference>
<organism evidence="5 6">
    <name type="scientific">Plectosphaerella cucumerina</name>
    <dbReference type="NCBI Taxonomy" id="40658"/>
    <lineage>
        <taxon>Eukaryota</taxon>
        <taxon>Fungi</taxon>
        <taxon>Dikarya</taxon>
        <taxon>Ascomycota</taxon>
        <taxon>Pezizomycotina</taxon>
        <taxon>Sordariomycetes</taxon>
        <taxon>Hypocreomycetidae</taxon>
        <taxon>Glomerellales</taxon>
        <taxon>Plectosphaerellaceae</taxon>
        <taxon>Plectosphaerella</taxon>
    </lineage>
</organism>
<keyword evidence="3" id="KW-0012">Acyltransferase</keyword>
<gene>
    <name evidence="5" type="ORF">B0T11DRAFT_341109</name>
</gene>
<keyword evidence="6" id="KW-1185">Reference proteome</keyword>
<dbReference type="SUPFAM" id="SSF55729">
    <property type="entry name" value="Acyl-CoA N-acyltransferases (Nat)"/>
    <property type="match status" value="1"/>
</dbReference>
<feature type="domain" description="N-acetyltransferase" evidence="4">
    <location>
        <begin position="13"/>
        <end position="184"/>
    </location>
</feature>
<dbReference type="InterPro" id="IPR039135">
    <property type="entry name" value="NAT9-like"/>
</dbReference>
<dbReference type="Proteomes" id="UP000813385">
    <property type="component" value="Unassembled WGS sequence"/>
</dbReference>
<name>A0A8K0X2X2_9PEZI</name>
<keyword evidence="2" id="KW-0808">Transferase</keyword>
<dbReference type="OrthoDB" id="5043642at2759"/>
<dbReference type="AlphaFoldDB" id="A0A8K0X2X2"/>